<comment type="similarity">
    <text evidence="1">Belongs to the peptidase S33 family.</text>
</comment>
<dbReference type="Gene3D" id="3.40.50.1820">
    <property type="entry name" value="alpha/beta hydrolase"/>
    <property type="match status" value="1"/>
</dbReference>
<dbReference type="GO" id="GO:0004177">
    <property type="term" value="F:aminopeptidase activity"/>
    <property type="evidence" value="ECO:0007669"/>
    <property type="project" value="UniProtKB-KW"/>
</dbReference>
<dbReference type="AlphaFoldDB" id="A0A329EIY3"/>
<dbReference type="PANTHER" id="PTHR43248:SF2">
    <property type="entry name" value="PROLYL AMINOPEPTIDASE"/>
    <property type="match status" value="1"/>
</dbReference>
<protein>
    <submittedName>
        <fullName evidence="4">Prolyl aminopeptidase 2</fullName>
    </submittedName>
</protein>
<name>A0A329EIY3_VIBDI</name>
<dbReference type="Proteomes" id="UP000248729">
    <property type="component" value="Unassembled WGS sequence"/>
</dbReference>
<comment type="caution">
    <text evidence="4">The sequence shown here is derived from an EMBL/GenBank/DDBJ whole genome shotgun (WGS) entry which is preliminary data.</text>
</comment>
<evidence type="ECO:0000313" key="5">
    <source>
        <dbReference type="Proteomes" id="UP000248729"/>
    </source>
</evidence>
<dbReference type="RefSeq" id="WP_112404143.1">
    <property type="nucleotide sequence ID" value="NZ_QLTR01000014.1"/>
</dbReference>
<dbReference type="GO" id="GO:0006508">
    <property type="term" value="P:proteolysis"/>
    <property type="evidence" value="ECO:0007669"/>
    <property type="project" value="InterPro"/>
</dbReference>
<keyword evidence="4" id="KW-0031">Aminopeptidase</keyword>
<gene>
    <name evidence="4" type="ORF">DET48_114110</name>
</gene>
<sequence length="437" mass="49964">MSLHAHSFIDNGVLYTPHTFSVPLDYQHPDQQTIEVFARSVTSARGDDQHKPWLVYFQGGPGFPSPRATASSGWMKRALQQFRILLLDQRGTGNSSVINHQTLAGMSPEQQAQYLSHFRADNIVRDAEFIRKQWNVDKWAILGQSFGGFCSLTYLSLFPESLLRSYITGGVPSISRHADDVYRATYQRTQDKNAAFFAQFPRAQELCQRIADHLLTHEVMLPTGQRFTVEQFQQIGINFGVSDSFIPTYFTLENAFITVEGKETLRYEFLQAMMMEQNFQTNPIYAILHESIYCQGFASLWSAHRVRQEFSQFNYQTGQPFLFTGEMVFPWMFDSYTNLKPLKVAAQLLAEKEDWVNLYDAEVLANNSVPVSCAVYADDMFVEMDISRETLKHIPNSKAWITNQYEHNGLRADGEHILDTLIKMGEQTAANLNLPLL</sequence>
<keyword evidence="2" id="KW-0378">Hydrolase</keyword>
<dbReference type="InterPro" id="IPR051601">
    <property type="entry name" value="Serine_prot/Carboxylest_S33"/>
</dbReference>
<dbReference type="Pfam" id="PF00561">
    <property type="entry name" value="Abhydrolase_1"/>
    <property type="match status" value="1"/>
</dbReference>
<dbReference type="InterPro" id="IPR000073">
    <property type="entry name" value="AB_hydrolase_1"/>
</dbReference>
<dbReference type="EMBL" id="QLTR01000014">
    <property type="protein sequence ID" value="RAS62714.1"/>
    <property type="molecule type" value="Genomic_DNA"/>
</dbReference>
<evidence type="ECO:0000313" key="4">
    <source>
        <dbReference type="EMBL" id="RAS62714.1"/>
    </source>
</evidence>
<dbReference type="PANTHER" id="PTHR43248">
    <property type="entry name" value="2-SUCCINYL-6-HYDROXY-2,4-CYCLOHEXADIENE-1-CARBOXYLATE SYNTHASE"/>
    <property type="match status" value="1"/>
</dbReference>
<evidence type="ECO:0000256" key="2">
    <source>
        <dbReference type="ARBA" id="ARBA00022801"/>
    </source>
</evidence>
<proteinExistence type="inferred from homology"/>
<organism evidence="4 5">
    <name type="scientific">Vibrio diazotrophicus</name>
    <dbReference type="NCBI Taxonomy" id="685"/>
    <lineage>
        <taxon>Bacteria</taxon>
        <taxon>Pseudomonadati</taxon>
        <taxon>Pseudomonadota</taxon>
        <taxon>Gammaproteobacteria</taxon>
        <taxon>Vibrionales</taxon>
        <taxon>Vibrionaceae</taxon>
        <taxon>Vibrio</taxon>
    </lineage>
</organism>
<evidence type="ECO:0000259" key="3">
    <source>
        <dbReference type="Pfam" id="PF00561"/>
    </source>
</evidence>
<dbReference type="InterPro" id="IPR002410">
    <property type="entry name" value="Peptidase_S33"/>
</dbReference>
<dbReference type="PRINTS" id="PR00793">
    <property type="entry name" value="PROAMNOPTASE"/>
</dbReference>
<evidence type="ECO:0000256" key="1">
    <source>
        <dbReference type="ARBA" id="ARBA00010088"/>
    </source>
</evidence>
<keyword evidence="4" id="KW-0645">Protease</keyword>
<dbReference type="InterPro" id="IPR029058">
    <property type="entry name" value="AB_hydrolase_fold"/>
</dbReference>
<dbReference type="SUPFAM" id="SSF53474">
    <property type="entry name" value="alpha/beta-Hydrolases"/>
    <property type="match status" value="1"/>
</dbReference>
<reference evidence="4 5" key="1">
    <citation type="submission" date="2018-06" db="EMBL/GenBank/DDBJ databases">
        <title>Freshwater and sediment microbial communities from various areas in North America, analyzing microbe dynamics in response to fracking.</title>
        <authorList>
            <person name="Lamendella R."/>
        </authorList>
    </citation>
    <scope>NUCLEOTIDE SEQUENCE [LARGE SCALE GENOMIC DNA]</scope>
    <source>
        <strain evidence="4 5">99A</strain>
    </source>
</reference>
<accession>A0A329EIY3</accession>
<feature type="domain" description="AB hydrolase-1" evidence="3">
    <location>
        <begin position="52"/>
        <end position="255"/>
    </location>
</feature>